<proteinExistence type="predicted"/>
<dbReference type="RefSeq" id="WP_289267437.1">
    <property type="nucleotide sequence ID" value="NZ_OX365700.1"/>
</dbReference>
<dbReference type="EMBL" id="OX365700">
    <property type="protein sequence ID" value="CAI4030448.1"/>
    <property type="molecule type" value="Genomic_DNA"/>
</dbReference>
<dbReference type="CDD" id="cd18683">
    <property type="entry name" value="PIN_VapC-like"/>
    <property type="match status" value="1"/>
</dbReference>
<evidence type="ECO:0000313" key="3">
    <source>
        <dbReference type="Proteomes" id="UP001179121"/>
    </source>
</evidence>
<dbReference type="Pfam" id="PF01850">
    <property type="entry name" value="PIN"/>
    <property type="match status" value="1"/>
</dbReference>
<sequence length="131" mass="14307">MIGIDTNLLVRYLTQDDPAQSKKASAVIEKALAGESGVFINHVVLCEVVWVLDRAYGFPRATLGEVVEKILQGKQFEIEDKPTAWQALNDFKSSRADYADCLIGAKNRKAGCTTTLTLDRATSALSTFSPL</sequence>
<dbReference type="InterPro" id="IPR002716">
    <property type="entry name" value="PIN_dom"/>
</dbReference>
<dbReference type="AlphaFoldDB" id="A0AA86MWR5"/>
<evidence type="ECO:0000313" key="2">
    <source>
        <dbReference type="EMBL" id="CAI4030448.1"/>
    </source>
</evidence>
<organism evidence="2 3">
    <name type="scientific">Nitrospira tepida</name>
    <dbReference type="NCBI Taxonomy" id="2973512"/>
    <lineage>
        <taxon>Bacteria</taxon>
        <taxon>Pseudomonadati</taxon>
        <taxon>Nitrospirota</taxon>
        <taxon>Nitrospiria</taxon>
        <taxon>Nitrospirales</taxon>
        <taxon>Nitrospiraceae</taxon>
        <taxon>Nitrospira</taxon>
    </lineage>
</organism>
<evidence type="ECO:0000259" key="1">
    <source>
        <dbReference type="Pfam" id="PF01850"/>
    </source>
</evidence>
<dbReference type="SUPFAM" id="SSF88723">
    <property type="entry name" value="PIN domain-like"/>
    <property type="match status" value="1"/>
</dbReference>
<gene>
    <name evidence="2" type="ORF">DNFV4_00876</name>
</gene>
<name>A0AA86MWR5_9BACT</name>
<accession>A0AA86MWR5</accession>
<protein>
    <submittedName>
        <fullName evidence="2">PINc domain-containing protein</fullName>
    </submittedName>
</protein>
<dbReference type="PANTHER" id="PTHR39664">
    <property type="match status" value="1"/>
</dbReference>
<reference evidence="2" key="1">
    <citation type="submission" date="2022-10" db="EMBL/GenBank/DDBJ databases">
        <authorList>
            <person name="Koch H."/>
        </authorList>
    </citation>
    <scope>NUCLEOTIDE SEQUENCE</scope>
    <source>
        <strain evidence="2">DNF</strain>
    </source>
</reference>
<dbReference type="PANTHER" id="PTHR39664:SF2">
    <property type="entry name" value="NUCLEIC ACID-BINDING PROTEIN, CONTAINING PIN DOMAIN-RELATED"/>
    <property type="match status" value="1"/>
</dbReference>
<dbReference type="Proteomes" id="UP001179121">
    <property type="component" value="Chromosome"/>
</dbReference>
<keyword evidence="3" id="KW-1185">Reference proteome</keyword>
<dbReference type="InterPro" id="IPR029060">
    <property type="entry name" value="PIN-like_dom_sf"/>
</dbReference>
<feature type="domain" description="PIN" evidence="1">
    <location>
        <begin position="4"/>
        <end position="121"/>
    </location>
</feature>
<dbReference type="KEGG" id="nti:DNFV4_00876"/>
<dbReference type="Gene3D" id="3.40.50.1010">
    <property type="entry name" value="5'-nuclease"/>
    <property type="match status" value="1"/>
</dbReference>